<dbReference type="Proteomes" id="UP000308760">
    <property type="component" value="Unassembled WGS sequence"/>
</dbReference>
<dbReference type="Gene3D" id="3.90.190.10">
    <property type="entry name" value="Protein tyrosine phosphatase superfamily"/>
    <property type="match status" value="1"/>
</dbReference>
<reference evidence="4" key="1">
    <citation type="submission" date="2019-04" db="EMBL/GenBank/DDBJ databases">
        <title>Nocardioides xinjiangensis sp. nov.</title>
        <authorList>
            <person name="Liu S."/>
        </authorList>
    </citation>
    <scope>NUCLEOTIDE SEQUENCE [LARGE SCALE GENOMIC DNA]</scope>
    <source>
        <strain evidence="4">18</strain>
    </source>
</reference>
<dbReference type="Pfam" id="PF13350">
    <property type="entry name" value="Y_phosphatase3"/>
    <property type="match status" value="1"/>
</dbReference>
<accession>A0A4S8QPG6</accession>
<evidence type="ECO:0000313" key="4">
    <source>
        <dbReference type="Proteomes" id="UP000308760"/>
    </source>
</evidence>
<evidence type="ECO:0000256" key="1">
    <source>
        <dbReference type="ARBA" id="ARBA00009580"/>
    </source>
</evidence>
<dbReference type="PANTHER" id="PTHR31126">
    <property type="entry name" value="TYROSINE-PROTEIN PHOSPHATASE"/>
    <property type="match status" value="1"/>
</dbReference>
<dbReference type="PROSITE" id="PS00383">
    <property type="entry name" value="TYR_PHOSPHATASE_1"/>
    <property type="match status" value="1"/>
</dbReference>
<comment type="similarity">
    <text evidence="1">Belongs to the protein-tyrosine phosphatase family.</text>
</comment>
<dbReference type="InterPro" id="IPR029021">
    <property type="entry name" value="Prot-tyrosine_phosphatase-like"/>
</dbReference>
<dbReference type="InterPro" id="IPR000387">
    <property type="entry name" value="Tyr_Pase_dom"/>
</dbReference>
<feature type="domain" description="Tyrosine specific protein phosphatases" evidence="2">
    <location>
        <begin position="130"/>
        <end position="164"/>
    </location>
</feature>
<gene>
    <name evidence="3" type="ORF">FAB82_05385</name>
</gene>
<dbReference type="GO" id="GO:0004721">
    <property type="term" value="F:phosphoprotein phosphatase activity"/>
    <property type="evidence" value="ECO:0007669"/>
    <property type="project" value="InterPro"/>
</dbReference>
<proteinExistence type="inferred from homology"/>
<dbReference type="InterPro" id="IPR016130">
    <property type="entry name" value="Tyr_Pase_AS"/>
</dbReference>
<protein>
    <submittedName>
        <fullName evidence="3">Tyrosine-protein phosphatase</fullName>
    </submittedName>
</protein>
<evidence type="ECO:0000313" key="3">
    <source>
        <dbReference type="EMBL" id="THV42604.1"/>
    </source>
</evidence>
<dbReference type="AlphaFoldDB" id="A0A4S8QPG6"/>
<dbReference type="RefSeq" id="WP_136533516.1">
    <property type="nucleotide sequence ID" value="NZ_STGY01000021.1"/>
</dbReference>
<dbReference type="OrthoDB" id="1188001at2"/>
<name>A0A4S8QPG6_9ACTN</name>
<evidence type="ECO:0000259" key="2">
    <source>
        <dbReference type="PROSITE" id="PS50056"/>
    </source>
</evidence>
<dbReference type="SUPFAM" id="SSF52799">
    <property type="entry name" value="(Phosphotyrosine protein) phosphatases II"/>
    <property type="match status" value="1"/>
</dbReference>
<dbReference type="PROSITE" id="PS50056">
    <property type="entry name" value="TYR_PHOSPHATASE_2"/>
    <property type="match status" value="1"/>
</dbReference>
<reference evidence="3 4" key="2">
    <citation type="submission" date="2019-05" db="EMBL/GenBank/DDBJ databases">
        <title>Glycomyces buryatensis sp. nov.</title>
        <authorList>
            <person name="Nikitina E."/>
        </authorList>
    </citation>
    <scope>NUCLEOTIDE SEQUENCE [LARGE SCALE GENOMIC DNA]</scope>
    <source>
        <strain evidence="3 4">18</strain>
    </source>
</reference>
<organism evidence="3 4">
    <name type="scientific">Glycomyces buryatensis</name>
    <dbReference type="NCBI Taxonomy" id="2570927"/>
    <lineage>
        <taxon>Bacteria</taxon>
        <taxon>Bacillati</taxon>
        <taxon>Actinomycetota</taxon>
        <taxon>Actinomycetes</taxon>
        <taxon>Glycomycetales</taxon>
        <taxon>Glycomycetaceae</taxon>
        <taxon>Glycomyces</taxon>
    </lineage>
</organism>
<dbReference type="EMBL" id="STGY01000021">
    <property type="protein sequence ID" value="THV42604.1"/>
    <property type="molecule type" value="Genomic_DNA"/>
</dbReference>
<comment type="caution">
    <text evidence="3">The sequence shown here is derived from an EMBL/GenBank/DDBJ whole genome shotgun (WGS) entry which is preliminary data.</text>
</comment>
<keyword evidence="4" id="KW-1185">Reference proteome</keyword>
<dbReference type="PANTHER" id="PTHR31126:SF1">
    <property type="entry name" value="TYROSINE SPECIFIC PROTEIN PHOSPHATASES DOMAIN-CONTAINING PROTEIN"/>
    <property type="match status" value="1"/>
</dbReference>
<sequence length="247" mass="27361">MSPDFLPPQFIPTEQIFNLRDVGGWNGADGAKVKSGIVFRSDNFGSATAADLDRVVNELGIRHVIDLRRHEELEATGRFPEIDSVTFHHLELLHIKWELIGVDYPSGSAESEIVRFLRHRYSGMLEAGYQSISDSLDVIARGEPVVFHCMAGKDRTGILAAVLLSILGVSDDDIAADYELSNVGIARWRAYRDATWGKPEIDGGLSTPAEAMRQTIAEMNDRFGSLENYAIAAGFNKADLLRERLLE</sequence>
<dbReference type="InterPro" id="IPR026893">
    <property type="entry name" value="Tyr/Ser_Pase_IphP-type"/>
</dbReference>